<gene>
    <name evidence="1" type="ORF">AMECASPLE_038625</name>
</gene>
<sequence>MMLPPECFTLGKNGWLLPAVWQLYTQACCHHHQSPGSSLRYIPRRAVLYCPGNDERKLKKLALLDVDCAVLDCEDGVALTKKKSPGCPPQNGLLKQGDHIPLGEQWESARCSRLKAFSACPLNRPIGPAELPMKS</sequence>
<name>A0ABV0YVE7_9TELE</name>
<dbReference type="Proteomes" id="UP001469553">
    <property type="component" value="Unassembled WGS sequence"/>
</dbReference>
<dbReference type="InterPro" id="IPR015813">
    <property type="entry name" value="Pyrv/PenolPyrv_kinase-like_dom"/>
</dbReference>
<keyword evidence="2" id="KW-1185">Reference proteome</keyword>
<dbReference type="InterPro" id="IPR040442">
    <property type="entry name" value="Pyrv_kinase-like_dom_sf"/>
</dbReference>
<proteinExistence type="predicted"/>
<dbReference type="SUPFAM" id="SSF51621">
    <property type="entry name" value="Phosphoenolpyruvate/pyruvate domain"/>
    <property type="match status" value="1"/>
</dbReference>
<dbReference type="InterPro" id="IPR040186">
    <property type="entry name" value="Citramalyl-CoA_lyase"/>
</dbReference>
<dbReference type="PANTHER" id="PTHR11105:SF0">
    <property type="entry name" value="CITRAMALYL-COA LYASE, MITOCHONDRIAL"/>
    <property type="match status" value="1"/>
</dbReference>
<reference evidence="1 2" key="1">
    <citation type="submission" date="2021-06" db="EMBL/GenBank/DDBJ databases">
        <authorList>
            <person name="Palmer J.M."/>
        </authorList>
    </citation>
    <scope>NUCLEOTIDE SEQUENCE [LARGE SCALE GENOMIC DNA]</scope>
    <source>
        <strain evidence="1 2">AS_MEX2019</strain>
        <tissue evidence="1">Muscle</tissue>
    </source>
</reference>
<dbReference type="Gene3D" id="3.20.20.60">
    <property type="entry name" value="Phosphoenolpyruvate-binding domains"/>
    <property type="match status" value="1"/>
</dbReference>
<evidence type="ECO:0008006" key="3">
    <source>
        <dbReference type="Google" id="ProtNLM"/>
    </source>
</evidence>
<evidence type="ECO:0000313" key="1">
    <source>
        <dbReference type="EMBL" id="MEQ2297820.1"/>
    </source>
</evidence>
<evidence type="ECO:0000313" key="2">
    <source>
        <dbReference type="Proteomes" id="UP001469553"/>
    </source>
</evidence>
<accession>A0ABV0YVE7</accession>
<organism evidence="1 2">
    <name type="scientific">Ameca splendens</name>
    <dbReference type="NCBI Taxonomy" id="208324"/>
    <lineage>
        <taxon>Eukaryota</taxon>
        <taxon>Metazoa</taxon>
        <taxon>Chordata</taxon>
        <taxon>Craniata</taxon>
        <taxon>Vertebrata</taxon>
        <taxon>Euteleostomi</taxon>
        <taxon>Actinopterygii</taxon>
        <taxon>Neopterygii</taxon>
        <taxon>Teleostei</taxon>
        <taxon>Neoteleostei</taxon>
        <taxon>Acanthomorphata</taxon>
        <taxon>Ovalentaria</taxon>
        <taxon>Atherinomorphae</taxon>
        <taxon>Cyprinodontiformes</taxon>
        <taxon>Goodeidae</taxon>
        <taxon>Ameca</taxon>
    </lineage>
</organism>
<comment type="caution">
    <text evidence="1">The sequence shown here is derived from an EMBL/GenBank/DDBJ whole genome shotgun (WGS) entry which is preliminary data.</text>
</comment>
<protein>
    <recommendedName>
        <fullName evidence="3">Citrate lyase subunit beta-like protein</fullName>
    </recommendedName>
</protein>
<dbReference type="EMBL" id="JAHRIP010044890">
    <property type="protein sequence ID" value="MEQ2297820.1"/>
    <property type="molecule type" value="Genomic_DNA"/>
</dbReference>
<dbReference type="PANTHER" id="PTHR11105">
    <property type="entry name" value="CITRATE LYASE SUBUNIT BETA-RELATED"/>
    <property type="match status" value="1"/>
</dbReference>